<evidence type="ECO:0000313" key="13">
    <source>
        <dbReference type="EMBL" id="KRO01691.1"/>
    </source>
</evidence>
<dbReference type="Pfam" id="PF00672">
    <property type="entry name" value="HAMP"/>
    <property type="match status" value="1"/>
</dbReference>
<evidence type="ECO:0000256" key="7">
    <source>
        <dbReference type="ARBA" id="ARBA00023012"/>
    </source>
</evidence>
<keyword evidence="4" id="KW-0597">Phosphoprotein</keyword>
<dbReference type="PROSITE" id="PS50885">
    <property type="entry name" value="HAMP"/>
    <property type="match status" value="1"/>
</dbReference>
<evidence type="ECO:0000256" key="1">
    <source>
        <dbReference type="ARBA" id="ARBA00000085"/>
    </source>
</evidence>
<dbReference type="NCBIfam" id="NF033092">
    <property type="entry name" value="HK_WalK"/>
    <property type="match status" value="1"/>
</dbReference>
<name>A0A0R2LP00_9LACO</name>
<evidence type="ECO:0000256" key="9">
    <source>
        <dbReference type="SAM" id="Coils"/>
    </source>
</evidence>
<dbReference type="InterPro" id="IPR035965">
    <property type="entry name" value="PAS-like_dom_sf"/>
</dbReference>
<dbReference type="InterPro" id="IPR005467">
    <property type="entry name" value="His_kinase_dom"/>
</dbReference>
<dbReference type="InterPro" id="IPR003660">
    <property type="entry name" value="HAMP_dom"/>
</dbReference>
<keyword evidence="7" id="KW-0902">Two-component regulatory system</keyword>
<dbReference type="SUPFAM" id="SSF158472">
    <property type="entry name" value="HAMP domain-like"/>
    <property type="match status" value="1"/>
</dbReference>
<evidence type="ECO:0000259" key="10">
    <source>
        <dbReference type="PROSITE" id="PS50109"/>
    </source>
</evidence>
<sequence>MLLLLLAFQIVGAVFVQRLKSENLKAFKQRVELTPYVNNSLIKSLSTANSDKADRQINTALTGNNNQNIADVQVVDAKGNIRGETSANGHAIVGQKTTDSRVKRVLYSGRSFSETTYNRADEKHYYVSITPLFSSGGNNNTLVGAVYLRADLESVYDSIDGVTLIFATAAIVATVIGMGLAILISRAITRPIDEMKRQTEKIANGNYSGHVHVYGDDELGELAQAVNNLSVRVEESREQSESERRRLDSVLTHMSDGVLATDRRGNITIINDMAAQFLDVSSADKVKGRSILDVLGIREDYTLRDLLENKDTIYLDMSDQGRDQVLNAYFSLIQRESGFISGLVCVLHDITEQQKIDHDRKQFVSNVSHELRTPLTSLRSYIEALNDGAWKDPEVAPSFLKVTQDETDRMIRMINDLLSLSRMDSGTAKLDLELVNLNELYTYILDRFDMMIKNDSNDDKEKQVKNYSIKREFTQRDLWVEVDPYKFIQVIDNIMNNAIKYSPDGGVITCRLVETHEHVLLSITDQGLGIPKKDVGRIFNRFFRVDKARSRAQGGTGLGLAISREVIEMHNGRIWVESVEGKGSTFYITLPYEEYKEEDLWNEDQG</sequence>
<dbReference type="InterPro" id="IPR050351">
    <property type="entry name" value="BphY/WalK/GraS-like"/>
</dbReference>
<evidence type="ECO:0000256" key="8">
    <source>
        <dbReference type="ARBA" id="ARBA00023136"/>
    </source>
</evidence>
<dbReference type="CDD" id="cd00130">
    <property type="entry name" value="PAS"/>
    <property type="match status" value="1"/>
</dbReference>
<feature type="coiled-coil region" evidence="9">
    <location>
        <begin position="219"/>
        <end position="246"/>
    </location>
</feature>
<dbReference type="InterPro" id="IPR036097">
    <property type="entry name" value="HisK_dim/P_sf"/>
</dbReference>
<keyword evidence="8" id="KW-0472">Membrane</keyword>
<dbReference type="CDD" id="cd00075">
    <property type="entry name" value="HATPase"/>
    <property type="match status" value="1"/>
</dbReference>
<dbReference type="Gene3D" id="1.10.8.500">
    <property type="entry name" value="HAMP domain in histidine kinase"/>
    <property type="match status" value="1"/>
</dbReference>
<proteinExistence type="predicted"/>
<evidence type="ECO:0000256" key="5">
    <source>
        <dbReference type="ARBA" id="ARBA00022679"/>
    </source>
</evidence>
<dbReference type="SMART" id="SM00304">
    <property type="entry name" value="HAMP"/>
    <property type="match status" value="1"/>
</dbReference>
<dbReference type="PANTHER" id="PTHR45453">
    <property type="entry name" value="PHOSPHATE REGULON SENSOR PROTEIN PHOR"/>
    <property type="match status" value="1"/>
</dbReference>
<dbReference type="InterPro" id="IPR057640">
    <property type="entry name" value="Cache_WalK"/>
</dbReference>
<dbReference type="InterPro" id="IPR049814">
    <property type="entry name" value="Resp_reg_WalK"/>
</dbReference>
<keyword evidence="5" id="KW-0808">Transferase</keyword>
<organism evidence="13 14">
    <name type="scientific">Ligilactobacillus pobuzihii</name>
    <dbReference type="NCBI Taxonomy" id="449659"/>
    <lineage>
        <taxon>Bacteria</taxon>
        <taxon>Bacillati</taxon>
        <taxon>Bacillota</taxon>
        <taxon>Bacilli</taxon>
        <taxon>Lactobacillales</taxon>
        <taxon>Lactobacillaceae</taxon>
        <taxon>Ligilactobacillus</taxon>
    </lineage>
</organism>
<dbReference type="Gene3D" id="3.30.565.10">
    <property type="entry name" value="Histidine kinase-like ATPase, C-terminal domain"/>
    <property type="match status" value="1"/>
</dbReference>
<dbReference type="GO" id="GO:0016036">
    <property type="term" value="P:cellular response to phosphate starvation"/>
    <property type="evidence" value="ECO:0007669"/>
    <property type="project" value="TreeGrafter"/>
</dbReference>
<keyword evidence="14" id="KW-1185">Reference proteome</keyword>
<dbReference type="GO" id="GO:0004721">
    <property type="term" value="F:phosphoprotein phosphatase activity"/>
    <property type="evidence" value="ECO:0007669"/>
    <property type="project" value="TreeGrafter"/>
</dbReference>
<evidence type="ECO:0000256" key="4">
    <source>
        <dbReference type="ARBA" id="ARBA00022553"/>
    </source>
</evidence>
<dbReference type="InterPro" id="IPR004358">
    <property type="entry name" value="Sig_transdc_His_kin-like_C"/>
</dbReference>
<dbReference type="AlphaFoldDB" id="A0A0R2LP00"/>
<evidence type="ECO:0000259" key="12">
    <source>
        <dbReference type="PROSITE" id="PS50885"/>
    </source>
</evidence>
<dbReference type="GO" id="GO:0005886">
    <property type="term" value="C:plasma membrane"/>
    <property type="evidence" value="ECO:0007669"/>
    <property type="project" value="TreeGrafter"/>
</dbReference>
<dbReference type="PANTHER" id="PTHR45453:SF1">
    <property type="entry name" value="PHOSPHATE REGULON SENSOR PROTEIN PHOR"/>
    <property type="match status" value="1"/>
</dbReference>
<evidence type="ECO:0000313" key="14">
    <source>
        <dbReference type="Proteomes" id="UP000051886"/>
    </source>
</evidence>
<dbReference type="SMART" id="SM00388">
    <property type="entry name" value="HisKA"/>
    <property type="match status" value="1"/>
</dbReference>
<dbReference type="SMART" id="SM00387">
    <property type="entry name" value="HATPase_c"/>
    <property type="match status" value="1"/>
</dbReference>
<dbReference type="InterPro" id="IPR003661">
    <property type="entry name" value="HisK_dim/P_dom"/>
</dbReference>
<dbReference type="STRING" id="449659.IV66_GL002014"/>
<dbReference type="InterPro" id="IPR003594">
    <property type="entry name" value="HATPase_dom"/>
</dbReference>
<dbReference type="GO" id="GO:0000155">
    <property type="term" value="F:phosphorelay sensor kinase activity"/>
    <property type="evidence" value="ECO:0007669"/>
    <property type="project" value="InterPro"/>
</dbReference>
<accession>A0A0R2LP00</accession>
<protein>
    <recommendedName>
        <fullName evidence="3">histidine kinase</fullName>
        <ecNumber evidence="3">2.7.13.3</ecNumber>
    </recommendedName>
</protein>
<dbReference type="SUPFAM" id="SSF55785">
    <property type="entry name" value="PYP-like sensor domain (PAS domain)"/>
    <property type="match status" value="1"/>
</dbReference>
<evidence type="ECO:0000259" key="11">
    <source>
        <dbReference type="PROSITE" id="PS50112"/>
    </source>
</evidence>
<evidence type="ECO:0000256" key="3">
    <source>
        <dbReference type="ARBA" id="ARBA00012438"/>
    </source>
</evidence>
<gene>
    <name evidence="13" type="ORF">IV66_GL002014</name>
</gene>
<evidence type="ECO:0000256" key="6">
    <source>
        <dbReference type="ARBA" id="ARBA00022777"/>
    </source>
</evidence>
<dbReference type="SMART" id="SM00091">
    <property type="entry name" value="PAS"/>
    <property type="match status" value="1"/>
</dbReference>
<feature type="domain" description="Histidine kinase" evidence="10">
    <location>
        <begin position="366"/>
        <end position="594"/>
    </location>
</feature>
<reference evidence="13 14" key="1">
    <citation type="journal article" date="2015" name="Genome Announc.">
        <title>Expanding the biotechnology potential of lactobacilli through comparative genomics of 213 strains and associated genera.</title>
        <authorList>
            <person name="Sun Z."/>
            <person name="Harris H.M."/>
            <person name="McCann A."/>
            <person name="Guo C."/>
            <person name="Argimon S."/>
            <person name="Zhang W."/>
            <person name="Yang X."/>
            <person name="Jeffery I.B."/>
            <person name="Cooney J.C."/>
            <person name="Kagawa T.F."/>
            <person name="Liu W."/>
            <person name="Song Y."/>
            <person name="Salvetti E."/>
            <person name="Wrobel A."/>
            <person name="Rasinkangas P."/>
            <person name="Parkhill J."/>
            <person name="Rea M.C."/>
            <person name="O'Sullivan O."/>
            <person name="Ritari J."/>
            <person name="Douillard F.P."/>
            <person name="Paul Ross R."/>
            <person name="Yang R."/>
            <person name="Briner A.E."/>
            <person name="Felis G.E."/>
            <person name="de Vos W.M."/>
            <person name="Barrangou R."/>
            <person name="Klaenhammer T.R."/>
            <person name="Caufield P.W."/>
            <person name="Cui Y."/>
            <person name="Zhang H."/>
            <person name="O'Toole P.W."/>
        </authorList>
    </citation>
    <scope>NUCLEOTIDE SEQUENCE [LARGE SCALE GENOMIC DNA]</scope>
    <source>
        <strain evidence="13 14">NBRC 103219</strain>
    </source>
</reference>
<dbReference type="Pfam" id="PF23846">
    <property type="entry name" value="Cache_WalK"/>
    <property type="match status" value="1"/>
</dbReference>
<dbReference type="FunFam" id="1.10.287.130:FF:000001">
    <property type="entry name" value="Two-component sensor histidine kinase"/>
    <property type="match status" value="1"/>
</dbReference>
<comment type="catalytic activity">
    <reaction evidence="1">
        <text>ATP + protein L-histidine = ADP + protein N-phospho-L-histidine.</text>
        <dbReference type="EC" id="2.7.13.3"/>
    </reaction>
</comment>
<comment type="subcellular location">
    <subcellularLocation>
        <location evidence="2">Membrane</location>
    </subcellularLocation>
</comment>
<dbReference type="FunFam" id="3.30.565.10:FF:000006">
    <property type="entry name" value="Sensor histidine kinase WalK"/>
    <property type="match status" value="1"/>
</dbReference>
<dbReference type="PROSITE" id="PS50109">
    <property type="entry name" value="HIS_KIN"/>
    <property type="match status" value="1"/>
</dbReference>
<dbReference type="PROSITE" id="PS50112">
    <property type="entry name" value="PAS"/>
    <property type="match status" value="1"/>
</dbReference>
<dbReference type="InterPro" id="IPR036890">
    <property type="entry name" value="HATPase_C_sf"/>
</dbReference>
<dbReference type="Gene3D" id="1.10.287.130">
    <property type="match status" value="1"/>
</dbReference>
<feature type="domain" description="PAS" evidence="11">
    <location>
        <begin position="243"/>
        <end position="309"/>
    </location>
</feature>
<dbReference type="EMBL" id="JQCN01000006">
    <property type="protein sequence ID" value="KRO01691.1"/>
    <property type="molecule type" value="Genomic_DNA"/>
</dbReference>
<dbReference type="CDD" id="cd00082">
    <property type="entry name" value="HisKA"/>
    <property type="match status" value="1"/>
</dbReference>
<dbReference type="Pfam" id="PF02518">
    <property type="entry name" value="HATPase_c"/>
    <property type="match status" value="1"/>
</dbReference>
<comment type="caution">
    <text evidence="13">The sequence shown here is derived from an EMBL/GenBank/DDBJ whole genome shotgun (WGS) entry which is preliminary data.</text>
</comment>
<dbReference type="SUPFAM" id="SSF55874">
    <property type="entry name" value="ATPase domain of HSP90 chaperone/DNA topoisomerase II/histidine kinase"/>
    <property type="match status" value="1"/>
</dbReference>
<dbReference type="Pfam" id="PF00512">
    <property type="entry name" value="HisKA"/>
    <property type="match status" value="1"/>
</dbReference>
<dbReference type="PATRIC" id="fig|449659.4.peg.2066"/>
<dbReference type="CDD" id="cd06225">
    <property type="entry name" value="HAMP"/>
    <property type="match status" value="1"/>
</dbReference>
<feature type="domain" description="HAMP" evidence="12">
    <location>
        <begin position="186"/>
        <end position="238"/>
    </location>
</feature>
<keyword evidence="9" id="KW-0175">Coiled coil</keyword>
<dbReference type="Proteomes" id="UP000051886">
    <property type="component" value="Unassembled WGS sequence"/>
</dbReference>
<dbReference type="Gene3D" id="3.30.450.20">
    <property type="entry name" value="PAS domain"/>
    <property type="match status" value="2"/>
</dbReference>
<dbReference type="SUPFAM" id="SSF47384">
    <property type="entry name" value="Homodimeric domain of signal transducing histidine kinase"/>
    <property type="match status" value="1"/>
</dbReference>
<dbReference type="Pfam" id="PF13426">
    <property type="entry name" value="PAS_9"/>
    <property type="match status" value="1"/>
</dbReference>
<dbReference type="EC" id="2.7.13.3" evidence="3"/>
<dbReference type="PRINTS" id="PR00344">
    <property type="entry name" value="BCTRLSENSOR"/>
</dbReference>
<dbReference type="InterPro" id="IPR000014">
    <property type="entry name" value="PAS"/>
</dbReference>
<evidence type="ECO:0000256" key="2">
    <source>
        <dbReference type="ARBA" id="ARBA00004370"/>
    </source>
</evidence>
<keyword evidence="6 13" id="KW-0418">Kinase</keyword>